<feature type="region of interest" description="Disordered" evidence="2">
    <location>
        <begin position="1"/>
        <end position="27"/>
    </location>
</feature>
<dbReference type="Proteomes" id="UP000466514">
    <property type="component" value="Chromosome"/>
</dbReference>
<keyword evidence="3" id="KW-0812">Transmembrane</keyword>
<dbReference type="PROSITE" id="PS51318">
    <property type="entry name" value="TAT"/>
    <property type="match status" value="1"/>
</dbReference>
<proteinExistence type="inferred from homology"/>
<evidence type="ECO:0000256" key="3">
    <source>
        <dbReference type="SAM" id="Phobius"/>
    </source>
</evidence>
<feature type="domain" description="Peptidoglycan recognition protein family" evidence="4">
    <location>
        <begin position="101"/>
        <end position="241"/>
    </location>
</feature>
<evidence type="ECO:0000256" key="2">
    <source>
        <dbReference type="SAM" id="MobiDB-lite"/>
    </source>
</evidence>
<dbReference type="InterPro" id="IPR006311">
    <property type="entry name" value="TAT_signal"/>
</dbReference>
<evidence type="ECO:0000259" key="4">
    <source>
        <dbReference type="SMART" id="SM00701"/>
    </source>
</evidence>
<dbReference type="InterPro" id="IPR006619">
    <property type="entry name" value="PGRP_domain_met/bac"/>
</dbReference>
<dbReference type="PANTHER" id="PTHR11022">
    <property type="entry name" value="PEPTIDOGLYCAN RECOGNITION PROTEIN"/>
    <property type="match status" value="1"/>
</dbReference>
<evidence type="ECO:0000313" key="5">
    <source>
        <dbReference type="EMBL" id="BBX72067.1"/>
    </source>
</evidence>
<keyword evidence="6" id="KW-1185">Reference proteome</keyword>
<keyword evidence="3" id="KW-1133">Transmembrane helix</keyword>
<dbReference type="EMBL" id="AP022574">
    <property type="protein sequence ID" value="BBX72067.1"/>
    <property type="molecule type" value="Genomic_DNA"/>
</dbReference>
<dbReference type="Gene3D" id="3.40.80.10">
    <property type="entry name" value="Peptidoglycan recognition protein-like"/>
    <property type="match status" value="1"/>
</dbReference>
<dbReference type="SMART" id="SM00701">
    <property type="entry name" value="PGRP"/>
    <property type="match status" value="1"/>
</dbReference>
<name>A0A7I7MJU4_9MYCO</name>
<dbReference type="InterPro" id="IPR036505">
    <property type="entry name" value="Amidase/PGRP_sf"/>
</dbReference>
<dbReference type="AlphaFoldDB" id="A0A7I7MJU4"/>
<feature type="transmembrane region" description="Helical" evidence="3">
    <location>
        <begin position="35"/>
        <end position="56"/>
    </location>
</feature>
<evidence type="ECO:0000256" key="1">
    <source>
        <dbReference type="ARBA" id="ARBA00007553"/>
    </source>
</evidence>
<dbReference type="GO" id="GO:0009253">
    <property type="term" value="P:peptidoglycan catabolic process"/>
    <property type="evidence" value="ECO:0007669"/>
    <property type="project" value="InterPro"/>
</dbReference>
<reference evidence="5 6" key="1">
    <citation type="journal article" date="2019" name="Emerg. Microbes Infect.">
        <title>Comprehensive subspecies identification of 175 nontuberculous mycobacteria species based on 7547 genomic profiles.</title>
        <authorList>
            <person name="Matsumoto Y."/>
            <person name="Kinjo T."/>
            <person name="Motooka D."/>
            <person name="Nabeya D."/>
            <person name="Jung N."/>
            <person name="Uechi K."/>
            <person name="Horii T."/>
            <person name="Iida T."/>
            <person name="Fujita J."/>
            <person name="Nakamura S."/>
        </authorList>
    </citation>
    <scope>NUCLEOTIDE SEQUENCE [LARGE SCALE GENOMIC DNA]</scope>
    <source>
        <strain evidence="5 6">JCM 13323</strain>
    </source>
</reference>
<dbReference type="CDD" id="cd06583">
    <property type="entry name" value="PGRP"/>
    <property type="match status" value="1"/>
</dbReference>
<protein>
    <recommendedName>
        <fullName evidence="4">Peptidoglycan recognition protein family domain-containing protein</fullName>
    </recommendedName>
</protein>
<comment type="similarity">
    <text evidence="1">Belongs to the N-acetylmuramoyl-L-alanine amidase 2 family.</text>
</comment>
<dbReference type="PANTHER" id="PTHR11022:SF41">
    <property type="entry name" value="PEPTIDOGLYCAN-RECOGNITION PROTEIN LC-RELATED"/>
    <property type="match status" value="1"/>
</dbReference>
<keyword evidence="3" id="KW-0472">Membrane</keyword>
<organism evidence="5 6">
    <name type="scientific">Mycolicibacterium psychrotolerans</name>
    <dbReference type="NCBI Taxonomy" id="216929"/>
    <lineage>
        <taxon>Bacteria</taxon>
        <taxon>Bacillati</taxon>
        <taxon>Actinomycetota</taxon>
        <taxon>Actinomycetes</taxon>
        <taxon>Mycobacteriales</taxon>
        <taxon>Mycobacteriaceae</taxon>
        <taxon>Mycolicibacterium</taxon>
    </lineage>
</organism>
<dbReference type="InterPro" id="IPR002502">
    <property type="entry name" value="Amidase_domain"/>
</dbReference>
<dbReference type="Pfam" id="PF01510">
    <property type="entry name" value="Amidase_2"/>
    <property type="match status" value="1"/>
</dbReference>
<dbReference type="GO" id="GO:0008270">
    <property type="term" value="F:zinc ion binding"/>
    <property type="evidence" value="ECO:0007669"/>
    <property type="project" value="InterPro"/>
</dbReference>
<dbReference type="KEGG" id="mpsc:MPSYJ_55280"/>
<dbReference type="GO" id="GO:0008745">
    <property type="term" value="F:N-acetylmuramoyl-L-alanine amidase activity"/>
    <property type="evidence" value="ECO:0007669"/>
    <property type="project" value="InterPro"/>
</dbReference>
<dbReference type="InterPro" id="IPR015510">
    <property type="entry name" value="PGRP"/>
</dbReference>
<accession>A0A7I7MJU4</accession>
<sequence length="293" mass="31142">MRHDPQPMFRTLETVDVPPAENEEGRGGRLGRRRLLWLAAAGGVGAAAAGVVPRWLDAGTPTASSTTSIPPPAPTSSVDAVPAYVPPSTPVATTTVVPVSGTMLCRDAWGAKPPLPGGVRHTLSRMTLHHTGAVLGDNANAPGRLRQHQRLHQRERGWIDIAYHVGVDRNGNIYHLREPDIVGDTATEYDPTGHFLVLCEGDFDQEAVTSAQLDSAALVFAWAAQRFNIPTDTLAGHRDFAATSCPGADLYSYLTSGVLKHRVDDMAAGGPVSIQEICGPEALERVATIEAGQ</sequence>
<gene>
    <name evidence="5" type="ORF">MPSYJ_55280</name>
</gene>
<dbReference type="SUPFAM" id="SSF55846">
    <property type="entry name" value="N-acetylmuramoyl-L-alanine amidase-like"/>
    <property type="match status" value="1"/>
</dbReference>
<evidence type="ECO:0000313" key="6">
    <source>
        <dbReference type="Proteomes" id="UP000466514"/>
    </source>
</evidence>